<dbReference type="Proteomes" id="UP001458880">
    <property type="component" value="Unassembled WGS sequence"/>
</dbReference>
<feature type="compositionally biased region" description="Basic and acidic residues" evidence="1">
    <location>
        <begin position="16"/>
        <end position="25"/>
    </location>
</feature>
<protein>
    <submittedName>
        <fullName evidence="2">Uncharacterized protein</fullName>
    </submittedName>
</protein>
<feature type="compositionally biased region" description="Basic and acidic residues" evidence="1">
    <location>
        <begin position="80"/>
        <end position="89"/>
    </location>
</feature>
<proteinExistence type="predicted"/>
<feature type="region of interest" description="Disordered" evidence="1">
    <location>
        <begin position="1"/>
        <end position="30"/>
    </location>
</feature>
<keyword evidence="3" id="KW-1185">Reference proteome</keyword>
<feature type="region of interest" description="Disordered" evidence="1">
    <location>
        <begin position="73"/>
        <end position="95"/>
    </location>
</feature>
<evidence type="ECO:0000313" key="3">
    <source>
        <dbReference type="Proteomes" id="UP001458880"/>
    </source>
</evidence>
<organism evidence="2 3">
    <name type="scientific">Popillia japonica</name>
    <name type="common">Japanese beetle</name>
    <dbReference type="NCBI Taxonomy" id="7064"/>
    <lineage>
        <taxon>Eukaryota</taxon>
        <taxon>Metazoa</taxon>
        <taxon>Ecdysozoa</taxon>
        <taxon>Arthropoda</taxon>
        <taxon>Hexapoda</taxon>
        <taxon>Insecta</taxon>
        <taxon>Pterygota</taxon>
        <taxon>Neoptera</taxon>
        <taxon>Endopterygota</taxon>
        <taxon>Coleoptera</taxon>
        <taxon>Polyphaga</taxon>
        <taxon>Scarabaeiformia</taxon>
        <taxon>Scarabaeidae</taxon>
        <taxon>Rutelinae</taxon>
        <taxon>Popillia</taxon>
    </lineage>
</organism>
<sequence>MSNSLLDLSELSMQNSEDHEAEGHPAPHARRHQRFCHICSLLLHIHSVPQIPEDANFIANSTREMSNSLLDLSELSMQNSEDHEAEGHPAPHARR</sequence>
<accession>A0AAW1JVF0</accession>
<evidence type="ECO:0000256" key="1">
    <source>
        <dbReference type="SAM" id="MobiDB-lite"/>
    </source>
</evidence>
<name>A0AAW1JVF0_POPJA</name>
<feature type="compositionally biased region" description="Polar residues" evidence="1">
    <location>
        <begin position="1"/>
        <end position="15"/>
    </location>
</feature>
<evidence type="ECO:0000313" key="2">
    <source>
        <dbReference type="EMBL" id="KAK9708987.1"/>
    </source>
</evidence>
<gene>
    <name evidence="2" type="ORF">QE152_g26872</name>
</gene>
<dbReference type="AlphaFoldDB" id="A0AAW1JVF0"/>
<reference evidence="2 3" key="1">
    <citation type="journal article" date="2024" name="BMC Genomics">
        <title>De novo assembly and annotation of Popillia japonica's genome with initial clues to its potential as an invasive pest.</title>
        <authorList>
            <person name="Cucini C."/>
            <person name="Boschi S."/>
            <person name="Funari R."/>
            <person name="Cardaioli E."/>
            <person name="Iannotti N."/>
            <person name="Marturano G."/>
            <person name="Paoli F."/>
            <person name="Bruttini M."/>
            <person name="Carapelli A."/>
            <person name="Frati F."/>
            <person name="Nardi F."/>
        </authorList>
    </citation>
    <scope>NUCLEOTIDE SEQUENCE [LARGE SCALE GENOMIC DNA]</scope>
    <source>
        <strain evidence="2">DMR45628</strain>
    </source>
</reference>
<comment type="caution">
    <text evidence="2">The sequence shown here is derived from an EMBL/GenBank/DDBJ whole genome shotgun (WGS) entry which is preliminary data.</text>
</comment>
<dbReference type="EMBL" id="JASPKY010000318">
    <property type="protein sequence ID" value="KAK9708987.1"/>
    <property type="molecule type" value="Genomic_DNA"/>
</dbReference>